<dbReference type="AlphaFoldDB" id="S8A1L3"/>
<accession>S8A1L3</accession>
<proteinExistence type="inferred from homology"/>
<keyword evidence="4" id="KW-0158">Chromosome</keyword>
<comment type="similarity">
    <text evidence="3">Belongs to the CENP-T/CNN1 family.</text>
</comment>
<reference evidence="9" key="2">
    <citation type="submission" date="2013-04" db="EMBL/GenBank/DDBJ databases">
        <title>Genomic mechanisms accounting for the adaptation to parasitism in nematode-trapping fungi.</title>
        <authorList>
            <person name="Ahren D.G."/>
        </authorList>
    </citation>
    <scope>NUCLEOTIDE SEQUENCE [LARGE SCALE GENOMIC DNA]</scope>
    <source>
        <strain evidence="9">CBS 200.50</strain>
    </source>
</reference>
<evidence type="ECO:0000256" key="2">
    <source>
        <dbReference type="ARBA" id="ARBA00004286"/>
    </source>
</evidence>
<dbReference type="GO" id="GO:0051382">
    <property type="term" value="P:kinetochore assembly"/>
    <property type="evidence" value="ECO:0007669"/>
    <property type="project" value="InterPro"/>
</dbReference>
<evidence type="ECO:0000256" key="6">
    <source>
        <dbReference type="SAM" id="MobiDB-lite"/>
    </source>
</evidence>
<feature type="compositionally biased region" description="Basic residues" evidence="6">
    <location>
        <begin position="154"/>
        <end position="165"/>
    </location>
</feature>
<dbReference type="GO" id="GO:0000278">
    <property type="term" value="P:mitotic cell cycle"/>
    <property type="evidence" value="ECO:0007669"/>
    <property type="project" value="TreeGrafter"/>
</dbReference>
<sequence length="599" mass="66152">MSDADFNPFAPRATLRRSPPAGGKGSGNSNRSKTPVAASRGLTRSITPKAPTPREATPRDATPKVATPQSDTRESSQEPVLRSMTSPIRDIDISFSQPTISSSRHLAVSLTPRASTVEPVTPSYIRPSSSVAGTSLRRKATTPHAIRGYSNRPTPHKNQGKRRNSRFAGEDDDIFQALKQFSKITAPTSKPFIPTPKAITPKAATSRRRTLEGIRLNRDLDAVSSEEDESAIRAPRLSNVSLKLMGRNFSINAHDDDEDDEDISPPQLTSPLMKDNDDDEATGTVNGTPRFEVARRAVADNDRRMSFLPNAFDRFADFDDVVMDDSVIQEQLPSDVGFEQSSFAVEQEGLSFADQTADLNGDVSNFFDPQGMGISDDETDFRLEQVDISALAEEPPELINDDSSPPPFAGGLEPGFVDSDFDEEDGEGRPLHLQAGLQSALGRRPLNLGDNDDDDEMDSRPAKRPRTKKELPLSSYGIPYPSLPPRVIKAIIARTSKHKLSKEALNMIVSASNSYFENLGEDLGSFARHAKRKTVEEGDVLQVLRRHRLLNDKTTVFSLANQYLPRELLQDIRIQVPKRNEVKPRRRRAQDEADESMEV</sequence>
<dbReference type="InterPro" id="IPR035425">
    <property type="entry name" value="CENP-T/H4_C"/>
</dbReference>
<dbReference type="GO" id="GO:0005634">
    <property type="term" value="C:nucleus"/>
    <property type="evidence" value="ECO:0007669"/>
    <property type="project" value="UniProtKB-SubCell"/>
</dbReference>
<reference evidence="8 9" key="1">
    <citation type="journal article" date="2013" name="PLoS Genet.">
        <title>Genomic mechanisms accounting for the adaptation to parasitism in nematode-trapping fungi.</title>
        <authorList>
            <person name="Meerupati T."/>
            <person name="Andersson K.M."/>
            <person name="Friman E."/>
            <person name="Kumar D."/>
            <person name="Tunlid A."/>
            <person name="Ahren D."/>
        </authorList>
    </citation>
    <scope>NUCLEOTIDE SEQUENCE [LARGE SCALE GENOMIC DNA]</scope>
    <source>
        <strain evidence="8 9">CBS 200.50</strain>
    </source>
</reference>
<dbReference type="Gene3D" id="1.10.20.10">
    <property type="entry name" value="Histone, subunit A"/>
    <property type="match status" value="1"/>
</dbReference>
<evidence type="ECO:0000313" key="9">
    <source>
        <dbReference type="Proteomes" id="UP000015100"/>
    </source>
</evidence>
<dbReference type="GO" id="GO:0046982">
    <property type="term" value="F:protein heterodimerization activity"/>
    <property type="evidence" value="ECO:0007669"/>
    <property type="project" value="InterPro"/>
</dbReference>
<dbReference type="EMBL" id="AQGS01000823">
    <property type="protein sequence ID" value="EPS36840.1"/>
    <property type="molecule type" value="Genomic_DNA"/>
</dbReference>
<dbReference type="OrthoDB" id="10071681at2759"/>
<dbReference type="PANTHER" id="PTHR46904">
    <property type="entry name" value="CENTROMERE PROTEIN T"/>
    <property type="match status" value="1"/>
</dbReference>
<evidence type="ECO:0000256" key="3">
    <source>
        <dbReference type="ARBA" id="ARBA00010137"/>
    </source>
</evidence>
<name>S8A1L3_DACHA</name>
<feature type="region of interest" description="Disordered" evidence="6">
    <location>
        <begin position="251"/>
        <end position="289"/>
    </location>
</feature>
<feature type="domain" description="CENP-T/Histone H4 histone fold" evidence="7">
    <location>
        <begin position="476"/>
        <end position="575"/>
    </location>
</feature>
<dbReference type="STRING" id="1284197.S8A1L3"/>
<dbReference type="CDD" id="cd22920">
    <property type="entry name" value="HFD_CENP-T"/>
    <property type="match status" value="1"/>
</dbReference>
<protein>
    <recommendedName>
        <fullName evidence="7">CENP-T/Histone H4 histone fold domain-containing protein</fullName>
    </recommendedName>
</protein>
<evidence type="ECO:0000259" key="7">
    <source>
        <dbReference type="Pfam" id="PF15511"/>
    </source>
</evidence>
<dbReference type="GO" id="GO:0007059">
    <property type="term" value="P:chromosome segregation"/>
    <property type="evidence" value="ECO:0007669"/>
    <property type="project" value="TreeGrafter"/>
</dbReference>
<feature type="region of interest" description="Disordered" evidence="6">
    <location>
        <begin position="580"/>
        <end position="599"/>
    </location>
</feature>
<dbReference type="SUPFAM" id="SSF47113">
    <property type="entry name" value="Histone-fold"/>
    <property type="match status" value="1"/>
</dbReference>
<evidence type="ECO:0000256" key="5">
    <source>
        <dbReference type="ARBA" id="ARBA00023242"/>
    </source>
</evidence>
<evidence type="ECO:0000256" key="4">
    <source>
        <dbReference type="ARBA" id="ARBA00022454"/>
    </source>
</evidence>
<evidence type="ECO:0000256" key="1">
    <source>
        <dbReference type="ARBA" id="ARBA00004123"/>
    </source>
</evidence>
<comment type="subcellular location">
    <subcellularLocation>
        <location evidence="2">Chromosome</location>
    </subcellularLocation>
    <subcellularLocation>
        <location evidence="1">Nucleus</location>
    </subcellularLocation>
</comment>
<dbReference type="InterPro" id="IPR028255">
    <property type="entry name" value="CENP-T"/>
</dbReference>
<keyword evidence="9" id="KW-1185">Reference proteome</keyword>
<feature type="region of interest" description="Disordered" evidence="6">
    <location>
        <begin position="1"/>
        <end position="171"/>
    </location>
</feature>
<feature type="region of interest" description="Disordered" evidence="6">
    <location>
        <begin position="185"/>
        <end position="210"/>
    </location>
</feature>
<comment type="caution">
    <text evidence="8">The sequence shown here is derived from an EMBL/GenBank/DDBJ whole genome shotgun (WGS) entry which is preliminary data.</text>
</comment>
<dbReference type="OMA" id="AIRGYSN"/>
<dbReference type="GO" id="GO:0000776">
    <property type="term" value="C:kinetochore"/>
    <property type="evidence" value="ECO:0007669"/>
    <property type="project" value="InterPro"/>
</dbReference>
<dbReference type="PANTHER" id="PTHR46904:SF1">
    <property type="entry name" value="CENTROMERE PROTEIN T"/>
    <property type="match status" value="1"/>
</dbReference>
<dbReference type="HOGENOM" id="CLU_454891_0_0_1"/>
<dbReference type="InterPro" id="IPR009072">
    <property type="entry name" value="Histone-fold"/>
</dbReference>
<evidence type="ECO:0000313" key="8">
    <source>
        <dbReference type="EMBL" id="EPS36840.1"/>
    </source>
</evidence>
<dbReference type="GO" id="GO:0003677">
    <property type="term" value="F:DNA binding"/>
    <property type="evidence" value="ECO:0007669"/>
    <property type="project" value="InterPro"/>
</dbReference>
<feature type="region of interest" description="Disordered" evidence="6">
    <location>
        <begin position="392"/>
        <end position="476"/>
    </location>
</feature>
<dbReference type="eggNOG" id="ENOG502S8G5">
    <property type="taxonomic scope" value="Eukaryota"/>
</dbReference>
<feature type="compositionally biased region" description="Polar residues" evidence="6">
    <location>
        <begin position="94"/>
        <end position="104"/>
    </location>
</feature>
<keyword evidence="5" id="KW-0539">Nucleus</keyword>
<gene>
    <name evidence="8" type="ORF">H072_9644</name>
</gene>
<dbReference type="Proteomes" id="UP000015100">
    <property type="component" value="Unassembled WGS sequence"/>
</dbReference>
<organism evidence="8 9">
    <name type="scientific">Dactylellina haptotyla (strain CBS 200.50)</name>
    <name type="common">Nematode-trapping fungus</name>
    <name type="synonym">Monacrosporium haptotylum</name>
    <dbReference type="NCBI Taxonomy" id="1284197"/>
    <lineage>
        <taxon>Eukaryota</taxon>
        <taxon>Fungi</taxon>
        <taxon>Dikarya</taxon>
        <taxon>Ascomycota</taxon>
        <taxon>Pezizomycotina</taxon>
        <taxon>Orbiliomycetes</taxon>
        <taxon>Orbiliales</taxon>
        <taxon>Orbiliaceae</taxon>
        <taxon>Dactylellina</taxon>
    </lineage>
</organism>
<dbReference type="Pfam" id="PF15511">
    <property type="entry name" value="CENP-T_C"/>
    <property type="match status" value="1"/>
</dbReference>